<evidence type="ECO:0000256" key="3">
    <source>
        <dbReference type="ARBA" id="ARBA00022692"/>
    </source>
</evidence>
<feature type="transmembrane region" description="Helical" evidence="6">
    <location>
        <begin position="217"/>
        <end position="237"/>
    </location>
</feature>
<feature type="transmembrane region" description="Helical" evidence="6">
    <location>
        <begin position="177"/>
        <end position="196"/>
    </location>
</feature>
<keyword evidence="8" id="KW-1185">Reference proteome</keyword>
<keyword evidence="5 6" id="KW-0472">Membrane</keyword>
<organism evidence="7 8">
    <name type="scientific">Pseudodesulfovibrio hydrargyri</name>
    <dbReference type="NCBI Taxonomy" id="2125990"/>
    <lineage>
        <taxon>Bacteria</taxon>
        <taxon>Pseudomonadati</taxon>
        <taxon>Thermodesulfobacteriota</taxon>
        <taxon>Desulfovibrionia</taxon>
        <taxon>Desulfovibrionales</taxon>
        <taxon>Desulfovibrionaceae</taxon>
    </lineage>
</organism>
<evidence type="ECO:0000313" key="8">
    <source>
        <dbReference type="Proteomes" id="UP000181901"/>
    </source>
</evidence>
<reference evidence="7 8" key="1">
    <citation type="submission" date="2015-09" db="EMBL/GenBank/DDBJ databases">
        <title>Genome of Desulfovibrio dechloracetivorans BerOc1, a mercury methylating strain isolated from highly hydrocarbons and metals contaminated coastal sediments.</title>
        <authorList>
            <person name="Goni Urriza M."/>
            <person name="Gassie C."/>
            <person name="Bouchez O."/>
            <person name="Klopp C."/>
            <person name="Ranchou-Peyruse A."/>
            <person name="Remy G."/>
        </authorList>
    </citation>
    <scope>NUCLEOTIDE SEQUENCE [LARGE SCALE GENOMIC DNA]</scope>
    <source>
        <strain evidence="7 8">BerOc1</strain>
    </source>
</reference>
<feature type="transmembrane region" description="Helical" evidence="6">
    <location>
        <begin position="149"/>
        <end position="171"/>
    </location>
</feature>
<dbReference type="Pfam" id="PF01027">
    <property type="entry name" value="Bax1-I"/>
    <property type="match status" value="1"/>
</dbReference>
<feature type="transmembrane region" description="Helical" evidence="6">
    <location>
        <begin position="62"/>
        <end position="85"/>
    </location>
</feature>
<dbReference type="OrthoDB" id="9793828at2"/>
<comment type="similarity">
    <text evidence="2 6">Belongs to the BI1 family.</text>
</comment>
<evidence type="ECO:0000256" key="2">
    <source>
        <dbReference type="ARBA" id="ARBA00010350"/>
    </source>
</evidence>
<comment type="subcellular location">
    <subcellularLocation>
        <location evidence="1">Membrane</location>
        <topology evidence="1">Multi-pass membrane protein</topology>
    </subcellularLocation>
</comment>
<proteinExistence type="inferred from homology"/>
<dbReference type="PANTHER" id="PTHR23291:SF50">
    <property type="entry name" value="PROTEIN LIFEGUARD 4"/>
    <property type="match status" value="1"/>
</dbReference>
<keyword evidence="3 6" id="KW-0812">Transmembrane</keyword>
<feature type="transmembrane region" description="Helical" evidence="6">
    <location>
        <begin position="20"/>
        <end position="42"/>
    </location>
</feature>
<comment type="caution">
    <text evidence="7">The sequence shown here is derived from an EMBL/GenBank/DDBJ whole genome shotgun (WGS) entry which is preliminary data.</text>
</comment>
<dbReference type="AlphaFoldDB" id="A0A1J5N7E3"/>
<evidence type="ECO:0000256" key="1">
    <source>
        <dbReference type="ARBA" id="ARBA00004141"/>
    </source>
</evidence>
<feature type="transmembrane region" description="Helical" evidence="6">
    <location>
        <begin position="123"/>
        <end position="142"/>
    </location>
</feature>
<evidence type="ECO:0000256" key="4">
    <source>
        <dbReference type="ARBA" id="ARBA00022989"/>
    </source>
</evidence>
<dbReference type="GO" id="GO:0005886">
    <property type="term" value="C:plasma membrane"/>
    <property type="evidence" value="ECO:0007669"/>
    <property type="project" value="TreeGrafter"/>
</dbReference>
<gene>
    <name evidence="7" type="primary">ybhL</name>
    <name evidence="7" type="ORF">BerOc1_01147</name>
</gene>
<protein>
    <submittedName>
        <fullName evidence="7">Inner membrane protein YbhL</fullName>
    </submittedName>
</protein>
<evidence type="ECO:0000256" key="6">
    <source>
        <dbReference type="RuleBase" id="RU004379"/>
    </source>
</evidence>
<dbReference type="CDD" id="cd10432">
    <property type="entry name" value="BI-1-like_bacterial"/>
    <property type="match status" value="1"/>
</dbReference>
<name>A0A1J5N7E3_9BACT</name>
<accession>A0A1J5N7E3</accession>
<dbReference type="InterPro" id="IPR006214">
    <property type="entry name" value="Bax_inhibitor_1-related"/>
</dbReference>
<dbReference type="Proteomes" id="UP000181901">
    <property type="component" value="Unassembled WGS sequence"/>
</dbReference>
<dbReference type="PANTHER" id="PTHR23291">
    <property type="entry name" value="BAX INHIBITOR-RELATED"/>
    <property type="match status" value="1"/>
</dbReference>
<dbReference type="RefSeq" id="WP_071544769.1">
    <property type="nucleotide sequence ID" value="NZ_LKAQ01000004.1"/>
</dbReference>
<keyword evidence="4 6" id="KW-1133">Transmembrane helix</keyword>
<sequence>MTQYPSMQRTETSRAEVLNAFMRGVYGWMSAGLGLTALIAFATLTVPALTQLAFVYNPQTGMLAPTMLPMIALLLAFGMVFFMSFKISTMNPSTATTLFMAFSALNGFSLAPILYAYTTASVVSTFITTAGMFGAMSIYGLVTKKDLTGWGSLLFMGLIGIIIAMVVNMFLQSPGMSFAISVLGVIIFVGLTAYDTQKLKTMGENVPMGDTAAVRRGTILGALTLYLDFYNLFLMLLRLMGDRR</sequence>
<evidence type="ECO:0000313" key="7">
    <source>
        <dbReference type="EMBL" id="OIQ49223.1"/>
    </source>
</evidence>
<evidence type="ECO:0000256" key="5">
    <source>
        <dbReference type="ARBA" id="ARBA00023136"/>
    </source>
</evidence>
<feature type="transmembrane region" description="Helical" evidence="6">
    <location>
        <begin position="97"/>
        <end position="117"/>
    </location>
</feature>
<dbReference type="EMBL" id="LKAQ01000004">
    <property type="protein sequence ID" value="OIQ49223.1"/>
    <property type="molecule type" value="Genomic_DNA"/>
</dbReference>